<keyword evidence="3" id="KW-1185">Reference proteome</keyword>
<evidence type="ECO:0000313" key="3">
    <source>
        <dbReference type="Proteomes" id="UP000054558"/>
    </source>
</evidence>
<accession>A0A1Y1ITU2</accession>
<dbReference type="InterPro" id="IPR043502">
    <property type="entry name" value="DNA/RNA_pol_sf"/>
</dbReference>
<dbReference type="EMBL" id="DF238071">
    <property type="protein sequence ID" value="GAQ92751.1"/>
    <property type="molecule type" value="Genomic_DNA"/>
</dbReference>
<dbReference type="OMA" id="PRTTHWT"/>
<evidence type="ECO:0000259" key="1">
    <source>
        <dbReference type="Pfam" id="PF07727"/>
    </source>
</evidence>
<dbReference type="InterPro" id="IPR013103">
    <property type="entry name" value="RVT_2"/>
</dbReference>
<dbReference type="Proteomes" id="UP000054558">
    <property type="component" value="Unassembled WGS sequence"/>
</dbReference>
<dbReference type="SUPFAM" id="SSF56672">
    <property type="entry name" value="DNA/RNA polymerases"/>
    <property type="match status" value="1"/>
</dbReference>
<dbReference type="OrthoDB" id="1645289at2759"/>
<dbReference type="PANTHER" id="PTHR11439">
    <property type="entry name" value="GAG-POL-RELATED RETROTRANSPOSON"/>
    <property type="match status" value="1"/>
</dbReference>
<evidence type="ECO:0000313" key="2">
    <source>
        <dbReference type="EMBL" id="GAQ92751.1"/>
    </source>
</evidence>
<proteinExistence type="predicted"/>
<dbReference type="STRING" id="105231.A0A1Y1ITU2"/>
<dbReference type="PANTHER" id="PTHR11439:SF483">
    <property type="entry name" value="PEPTIDE SYNTHASE GLIP-LIKE, PUTATIVE (AFU_ORTHOLOGUE AFUA_3G12920)-RELATED"/>
    <property type="match status" value="1"/>
</dbReference>
<dbReference type="AlphaFoldDB" id="A0A1Y1ITU2"/>
<reference evidence="2 3" key="1">
    <citation type="journal article" date="2014" name="Nat. Commun.">
        <title>Klebsormidium flaccidum genome reveals primary factors for plant terrestrial adaptation.</title>
        <authorList>
            <person name="Hori K."/>
            <person name="Maruyama F."/>
            <person name="Fujisawa T."/>
            <person name="Togashi T."/>
            <person name="Yamamoto N."/>
            <person name="Seo M."/>
            <person name="Sato S."/>
            <person name="Yamada T."/>
            <person name="Mori H."/>
            <person name="Tajima N."/>
            <person name="Moriyama T."/>
            <person name="Ikeuchi M."/>
            <person name="Watanabe M."/>
            <person name="Wada H."/>
            <person name="Kobayashi K."/>
            <person name="Saito M."/>
            <person name="Masuda T."/>
            <person name="Sasaki-Sekimoto Y."/>
            <person name="Mashiguchi K."/>
            <person name="Awai K."/>
            <person name="Shimojima M."/>
            <person name="Masuda S."/>
            <person name="Iwai M."/>
            <person name="Nobusawa T."/>
            <person name="Narise T."/>
            <person name="Kondo S."/>
            <person name="Saito H."/>
            <person name="Sato R."/>
            <person name="Murakawa M."/>
            <person name="Ihara Y."/>
            <person name="Oshima-Yamada Y."/>
            <person name="Ohtaka K."/>
            <person name="Satoh M."/>
            <person name="Sonobe K."/>
            <person name="Ishii M."/>
            <person name="Ohtani R."/>
            <person name="Kanamori-Sato M."/>
            <person name="Honoki R."/>
            <person name="Miyazaki D."/>
            <person name="Mochizuki H."/>
            <person name="Umetsu J."/>
            <person name="Higashi K."/>
            <person name="Shibata D."/>
            <person name="Kamiya Y."/>
            <person name="Sato N."/>
            <person name="Nakamura Y."/>
            <person name="Tabata S."/>
            <person name="Ida S."/>
            <person name="Kurokawa K."/>
            <person name="Ohta H."/>
        </authorList>
    </citation>
    <scope>NUCLEOTIDE SEQUENCE [LARGE SCALE GENOMIC DNA]</scope>
    <source>
        <strain evidence="2 3">NIES-2285</strain>
    </source>
</reference>
<feature type="domain" description="Reverse transcriptase Ty1/copia-type" evidence="1">
    <location>
        <begin position="1"/>
        <end position="131"/>
    </location>
</feature>
<name>A0A1Y1ITU2_KLENI</name>
<sequence length="217" mass="23913">MQQPKGYEQGGPNVVCHLKRTLYGLRQAPRAWHMRLKEELGNFEFVASMADAALFTGIVAGERVYIVVWVDDILVAARGAERIAKVKAHLGEKFDVRDLGEAKYFLGMELARDREARTRKLTQKKLTGEVVGRRPDIAQAVGALVRLMAGPTEEHWRAALGVVRYLAGTAEDGVKFGGSGETLIAYCDADYAGDVDTKRSTTGYVFLMYGGAVSWSR</sequence>
<organism evidence="2 3">
    <name type="scientific">Klebsormidium nitens</name>
    <name type="common">Green alga</name>
    <name type="synonym">Ulothrix nitens</name>
    <dbReference type="NCBI Taxonomy" id="105231"/>
    <lineage>
        <taxon>Eukaryota</taxon>
        <taxon>Viridiplantae</taxon>
        <taxon>Streptophyta</taxon>
        <taxon>Klebsormidiophyceae</taxon>
        <taxon>Klebsormidiales</taxon>
        <taxon>Klebsormidiaceae</taxon>
        <taxon>Klebsormidium</taxon>
    </lineage>
</organism>
<gene>
    <name evidence="2" type="ORF">KFL_011220010</name>
</gene>
<protein>
    <recommendedName>
        <fullName evidence="1">Reverse transcriptase Ty1/copia-type domain-containing protein</fullName>
    </recommendedName>
</protein>
<dbReference type="Pfam" id="PF07727">
    <property type="entry name" value="RVT_2"/>
    <property type="match status" value="1"/>
</dbReference>